<protein>
    <recommendedName>
        <fullName evidence="4">SHOCT domain-containing protein</fullName>
    </recommendedName>
</protein>
<feature type="region of interest" description="Disordered" evidence="1">
    <location>
        <begin position="35"/>
        <end position="70"/>
    </location>
</feature>
<dbReference type="RefSeq" id="WP_185129458.1">
    <property type="nucleotide sequence ID" value="NZ_JACJVO010000015.1"/>
</dbReference>
<comment type="caution">
    <text evidence="2">The sequence shown here is derived from an EMBL/GenBank/DDBJ whole genome shotgun (WGS) entry which is preliminary data.</text>
</comment>
<accession>A0A7X0SKR1</accession>
<evidence type="ECO:0000313" key="2">
    <source>
        <dbReference type="EMBL" id="MBB6731787.1"/>
    </source>
</evidence>
<dbReference type="Proteomes" id="UP000564644">
    <property type="component" value="Unassembled WGS sequence"/>
</dbReference>
<evidence type="ECO:0008006" key="4">
    <source>
        <dbReference type="Google" id="ProtNLM"/>
    </source>
</evidence>
<reference evidence="2 3" key="1">
    <citation type="submission" date="2020-08" db="EMBL/GenBank/DDBJ databases">
        <title>Cohnella phylogeny.</title>
        <authorList>
            <person name="Dunlap C."/>
        </authorList>
    </citation>
    <scope>NUCLEOTIDE SEQUENCE [LARGE SCALE GENOMIC DNA]</scope>
    <source>
        <strain evidence="2 3">CBP 2801</strain>
    </source>
</reference>
<name>A0A7X0SKR1_9BACL</name>
<dbReference type="EMBL" id="JACJVO010000015">
    <property type="protein sequence ID" value="MBB6731787.1"/>
    <property type="molecule type" value="Genomic_DNA"/>
</dbReference>
<proteinExistence type="predicted"/>
<organism evidence="2 3">
    <name type="scientific">Cohnella zeiphila</name>
    <dbReference type="NCBI Taxonomy" id="2761120"/>
    <lineage>
        <taxon>Bacteria</taxon>
        <taxon>Bacillati</taxon>
        <taxon>Bacillota</taxon>
        <taxon>Bacilli</taxon>
        <taxon>Bacillales</taxon>
        <taxon>Paenibacillaceae</taxon>
        <taxon>Cohnella</taxon>
    </lineage>
</organism>
<evidence type="ECO:0000313" key="3">
    <source>
        <dbReference type="Proteomes" id="UP000564644"/>
    </source>
</evidence>
<evidence type="ECO:0000256" key="1">
    <source>
        <dbReference type="SAM" id="MobiDB-lite"/>
    </source>
</evidence>
<keyword evidence="3" id="KW-1185">Reference proteome</keyword>
<sequence length="149" mass="16138">MNPKRMLAICTLALMLTINSGFWSRETSAGDLLQNDESYGAYSPDKTEIAAEPTEAGESESQDDPFLSLLGAESDEQVRDALYNGQSLADIASASGADPGDVIDLQIRQLTEQLKQRMLEGSISLQQYQAQKAEIAELVTRSAYSASLT</sequence>
<gene>
    <name evidence="2" type="ORF">H7C18_12770</name>
</gene>
<dbReference type="AlphaFoldDB" id="A0A7X0SKR1"/>